<dbReference type="HOGENOM" id="CLU_3246082_0_0_11"/>
<evidence type="ECO:0000313" key="3">
    <source>
        <dbReference type="Proteomes" id="UP000014393"/>
    </source>
</evidence>
<evidence type="ECO:0000256" key="1">
    <source>
        <dbReference type="SAM" id="MobiDB-lite"/>
    </source>
</evidence>
<feature type="region of interest" description="Disordered" evidence="1">
    <location>
        <begin position="1"/>
        <end position="42"/>
    </location>
</feature>
<dbReference type="Proteomes" id="UP000014393">
    <property type="component" value="Unassembled WGS sequence"/>
</dbReference>
<organism evidence="2 3">
    <name type="scientific">Actinotignum schaalii FB123-CNA-2</name>
    <dbReference type="NCBI Taxonomy" id="883067"/>
    <lineage>
        <taxon>Bacteria</taxon>
        <taxon>Bacillati</taxon>
        <taxon>Actinomycetota</taxon>
        <taxon>Actinomycetes</taxon>
        <taxon>Actinomycetales</taxon>
        <taxon>Actinomycetaceae</taxon>
        <taxon>Actinotignum</taxon>
    </lineage>
</organism>
<name>S2VJB0_9ACTO</name>
<proteinExistence type="predicted"/>
<gene>
    <name evidence="2" type="ORF">HMPREF9237_00547</name>
</gene>
<dbReference type="EMBL" id="AGWM01000005">
    <property type="protein sequence ID" value="EPD27558.1"/>
    <property type="molecule type" value="Genomic_DNA"/>
</dbReference>
<dbReference type="AlphaFoldDB" id="S2VJB0"/>
<sequence>MARVAASSPKRDVPTDTGALTGTGGVATTTGRTREGDIKLEL</sequence>
<evidence type="ECO:0000313" key="2">
    <source>
        <dbReference type="EMBL" id="EPD27558.1"/>
    </source>
</evidence>
<reference evidence="2 3" key="1">
    <citation type="submission" date="2013-05" db="EMBL/GenBank/DDBJ databases">
        <title>The Genome Sequence of Actinobaculum schaalii FB123-CNA2.</title>
        <authorList>
            <consortium name="The Broad Institute Genomics Platform"/>
            <person name="Earl A."/>
            <person name="Ward D."/>
            <person name="Feldgarden M."/>
            <person name="Gevers D."/>
            <person name="Saerens B."/>
            <person name="Vaneechoutte M."/>
            <person name="Walker B."/>
            <person name="Young S."/>
            <person name="Zeng Q."/>
            <person name="Gargeya S."/>
            <person name="Fitzgerald M."/>
            <person name="Haas B."/>
            <person name="Abouelleil A."/>
            <person name="Allen A.W."/>
            <person name="Alvarado L."/>
            <person name="Arachchi H.M."/>
            <person name="Berlin A.M."/>
            <person name="Chapman S.B."/>
            <person name="Gainer-Dewar J."/>
            <person name="Goldberg J."/>
            <person name="Griggs A."/>
            <person name="Gujja S."/>
            <person name="Hansen M."/>
            <person name="Howarth C."/>
            <person name="Imamovic A."/>
            <person name="Ireland A."/>
            <person name="Larimer J."/>
            <person name="McCowan C."/>
            <person name="Murphy C."/>
            <person name="Pearson M."/>
            <person name="Poon T.W."/>
            <person name="Priest M."/>
            <person name="Roberts A."/>
            <person name="Saif S."/>
            <person name="Shea T."/>
            <person name="Sisk P."/>
            <person name="Sykes S."/>
            <person name="Wortman J."/>
            <person name="Nusbaum C."/>
            <person name="Birren B."/>
        </authorList>
    </citation>
    <scope>NUCLEOTIDE SEQUENCE [LARGE SCALE GENOMIC DNA]</scope>
    <source>
        <strain evidence="2 3">FB123-CNA-2</strain>
    </source>
</reference>
<keyword evidence="3" id="KW-1185">Reference proteome</keyword>
<comment type="caution">
    <text evidence="2">The sequence shown here is derived from an EMBL/GenBank/DDBJ whole genome shotgun (WGS) entry which is preliminary data.</text>
</comment>
<protein>
    <submittedName>
        <fullName evidence="2">Uncharacterized protein</fullName>
    </submittedName>
</protein>
<accession>S2VJB0</accession>
<feature type="compositionally biased region" description="Low complexity" evidence="1">
    <location>
        <begin position="15"/>
        <end position="31"/>
    </location>
</feature>
<feature type="compositionally biased region" description="Basic and acidic residues" evidence="1">
    <location>
        <begin position="32"/>
        <end position="42"/>
    </location>
</feature>